<name>A0A9D4LPC8_DREPO</name>
<accession>A0A9D4LPC8</accession>
<sequence>MNKYQVSMWFSRNNSQSDPTSDSSLKIAPNPICLPQLAFLSNKEYNNNKRS</sequence>
<keyword evidence="3" id="KW-1185">Reference proteome</keyword>
<evidence type="ECO:0000313" key="2">
    <source>
        <dbReference type="EMBL" id="KAH3861399.1"/>
    </source>
</evidence>
<comment type="caution">
    <text evidence="2">The sequence shown here is derived from an EMBL/GenBank/DDBJ whole genome shotgun (WGS) entry which is preliminary data.</text>
</comment>
<feature type="region of interest" description="Disordered" evidence="1">
    <location>
        <begin position="1"/>
        <end position="28"/>
    </location>
</feature>
<feature type="compositionally biased region" description="Polar residues" evidence="1">
    <location>
        <begin position="1"/>
        <end position="24"/>
    </location>
</feature>
<reference evidence="2" key="1">
    <citation type="journal article" date="2019" name="bioRxiv">
        <title>The Genome of the Zebra Mussel, Dreissena polymorpha: A Resource for Invasive Species Research.</title>
        <authorList>
            <person name="McCartney M.A."/>
            <person name="Auch B."/>
            <person name="Kono T."/>
            <person name="Mallez S."/>
            <person name="Zhang Y."/>
            <person name="Obille A."/>
            <person name="Becker A."/>
            <person name="Abrahante J.E."/>
            <person name="Garbe J."/>
            <person name="Badalamenti J.P."/>
            <person name="Herman A."/>
            <person name="Mangelson H."/>
            <person name="Liachko I."/>
            <person name="Sullivan S."/>
            <person name="Sone E.D."/>
            <person name="Koren S."/>
            <person name="Silverstein K.A.T."/>
            <person name="Beckman K.B."/>
            <person name="Gohl D.M."/>
        </authorList>
    </citation>
    <scope>NUCLEOTIDE SEQUENCE</scope>
    <source>
        <strain evidence="2">Duluth1</strain>
        <tissue evidence="2">Whole animal</tissue>
    </source>
</reference>
<gene>
    <name evidence="2" type="ORF">DPMN_024327</name>
</gene>
<dbReference type="EMBL" id="JAIWYP010000002">
    <property type="protein sequence ID" value="KAH3861399.1"/>
    <property type="molecule type" value="Genomic_DNA"/>
</dbReference>
<dbReference type="Proteomes" id="UP000828390">
    <property type="component" value="Unassembled WGS sequence"/>
</dbReference>
<protein>
    <submittedName>
        <fullName evidence="2">Uncharacterized protein</fullName>
    </submittedName>
</protein>
<organism evidence="2 3">
    <name type="scientific">Dreissena polymorpha</name>
    <name type="common">Zebra mussel</name>
    <name type="synonym">Mytilus polymorpha</name>
    <dbReference type="NCBI Taxonomy" id="45954"/>
    <lineage>
        <taxon>Eukaryota</taxon>
        <taxon>Metazoa</taxon>
        <taxon>Spiralia</taxon>
        <taxon>Lophotrochozoa</taxon>
        <taxon>Mollusca</taxon>
        <taxon>Bivalvia</taxon>
        <taxon>Autobranchia</taxon>
        <taxon>Heteroconchia</taxon>
        <taxon>Euheterodonta</taxon>
        <taxon>Imparidentia</taxon>
        <taxon>Neoheterodontei</taxon>
        <taxon>Myida</taxon>
        <taxon>Dreissenoidea</taxon>
        <taxon>Dreissenidae</taxon>
        <taxon>Dreissena</taxon>
    </lineage>
</organism>
<reference evidence="2" key="2">
    <citation type="submission" date="2020-11" db="EMBL/GenBank/DDBJ databases">
        <authorList>
            <person name="McCartney M.A."/>
            <person name="Auch B."/>
            <person name="Kono T."/>
            <person name="Mallez S."/>
            <person name="Becker A."/>
            <person name="Gohl D.M."/>
            <person name="Silverstein K.A.T."/>
            <person name="Koren S."/>
            <person name="Bechman K.B."/>
            <person name="Herman A."/>
            <person name="Abrahante J.E."/>
            <person name="Garbe J."/>
        </authorList>
    </citation>
    <scope>NUCLEOTIDE SEQUENCE</scope>
    <source>
        <strain evidence="2">Duluth1</strain>
        <tissue evidence="2">Whole animal</tissue>
    </source>
</reference>
<dbReference type="AlphaFoldDB" id="A0A9D4LPC8"/>
<proteinExistence type="predicted"/>
<evidence type="ECO:0000313" key="3">
    <source>
        <dbReference type="Proteomes" id="UP000828390"/>
    </source>
</evidence>
<evidence type="ECO:0000256" key="1">
    <source>
        <dbReference type="SAM" id="MobiDB-lite"/>
    </source>
</evidence>